<keyword evidence="2" id="KW-1185">Reference proteome</keyword>
<accession>A0A9J5WYT3</accession>
<reference evidence="1 2" key="1">
    <citation type="submission" date="2020-09" db="EMBL/GenBank/DDBJ databases">
        <title>De no assembly of potato wild relative species, Solanum commersonii.</title>
        <authorList>
            <person name="Cho K."/>
        </authorList>
    </citation>
    <scope>NUCLEOTIDE SEQUENCE [LARGE SCALE GENOMIC DNA]</scope>
    <source>
        <strain evidence="1">LZ3.2</strain>
        <tissue evidence="1">Leaf</tissue>
    </source>
</reference>
<organism evidence="1 2">
    <name type="scientific">Solanum commersonii</name>
    <name type="common">Commerson's wild potato</name>
    <name type="synonym">Commerson's nightshade</name>
    <dbReference type="NCBI Taxonomy" id="4109"/>
    <lineage>
        <taxon>Eukaryota</taxon>
        <taxon>Viridiplantae</taxon>
        <taxon>Streptophyta</taxon>
        <taxon>Embryophyta</taxon>
        <taxon>Tracheophyta</taxon>
        <taxon>Spermatophyta</taxon>
        <taxon>Magnoliopsida</taxon>
        <taxon>eudicotyledons</taxon>
        <taxon>Gunneridae</taxon>
        <taxon>Pentapetalae</taxon>
        <taxon>asterids</taxon>
        <taxon>lamiids</taxon>
        <taxon>Solanales</taxon>
        <taxon>Solanaceae</taxon>
        <taxon>Solanoideae</taxon>
        <taxon>Solaneae</taxon>
        <taxon>Solanum</taxon>
    </lineage>
</organism>
<dbReference type="AlphaFoldDB" id="A0A9J5WYT3"/>
<protein>
    <submittedName>
        <fullName evidence="1">Uncharacterized protein</fullName>
    </submittedName>
</protein>
<comment type="caution">
    <text evidence="1">The sequence shown here is derived from an EMBL/GenBank/DDBJ whole genome shotgun (WGS) entry which is preliminary data.</text>
</comment>
<gene>
    <name evidence="1" type="ORF">H5410_050847</name>
</gene>
<name>A0A9J5WYT3_SOLCO</name>
<evidence type="ECO:0000313" key="2">
    <source>
        <dbReference type="Proteomes" id="UP000824120"/>
    </source>
</evidence>
<dbReference type="EMBL" id="JACXVP010000010">
    <property type="protein sequence ID" value="KAG5580220.1"/>
    <property type="molecule type" value="Genomic_DNA"/>
</dbReference>
<dbReference type="OrthoDB" id="1247406at2759"/>
<evidence type="ECO:0000313" key="1">
    <source>
        <dbReference type="EMBL" id="KAG5580220.1"/>
    </source>
</evidence>
<dbReference type="Proteomes" id="UP000824120">
    <property type="component" value="Chromosome 10"/>
</dbReference>
<sequence length="121" mass="13956">MVNASYEVDQYAKMEKYARLKEDASINTQLHDLRKGLKILQKKMVDVSAVTYQHGRLPTSHTKPTYALRPPPNLEDRNARAYSLIAKSYAQLFERLRIAIVLQPVKEKLPDLITRNFDGNK</sequence>
<proteinExistence type="predicted"/>